<feature type="transmembrane region" description="Helical" evidence="1">
    <location>
        <begin position="209"/>
        <end position="230"/>
    </location>
</feature>
<reference evidence="2 3" key="1">
    <citation type="submission" date="2015-01" db="EMBL/GenBank/DDBJ databases">
        <title>Paenibacillus swuensis/DY6/whole genome sequencing.</title>
        <authorList>
            <person name="Kim M.K."/>
            <person name="Srinivasan S."/>
            <person name="Lee J.-J."/>
        </authorList>
    </citation>
    <scope>NUCLEOTIDE SEQUENCE [LARGE SCALE GENOMIC DNA]</scope>
    <source>
        <strain evidence="2 3">DY6</strain>
    </source>
</reference>
<dbReference type="Proteomes" id="UP000076927">
    <property type="component" value="Chromosome"/>
</dbReference>
<name>A0A172THS8_9BACL</name>
<proteinExistence type="predicted"/>
<gene>
    <name evidence="2" type="ORF">SY83_10360</name>
</gene>
<dbReference type="PANTHER" id="PTHR37305">
    <property type="entry name" value="INTEGRAL MEMBRANE PROTEIN-RELATED"/>
    <property type="match status" value="1"/>
</dbReference>
<protein>
    <recommendedName>
        <fullName evidence="4">ABC transporter permease</fullName>
    </recommendedName>
</protein>
<feature type="transmembrane region" description="Helical" evidence="1">
    <location>
        <begin position="109"/>
        <end position="131"/>
    </location>
</feature>
<evidence type="ECO:0008006" key="4">
    <source>
        <dbReference type="Google" id="ProtNLM"/>
    </source>
</evidence>
<keyword evidence="1" id="KW-1133">Transmembrane helix</keyword>
<dbReference type="PANTHER" id="PTHR37305:SF1">
    <property type="entry name" value="MEMBRANE PROTEIN"/>
    <property type="match status" value="1"/>
</dbReference>
<organism evidence="2 3">
    <name type="scientific">Paenibacillus swuensis</name>
    <dbReference type="NCBI Taxonomy" id="1178515"/>
    <lineage>
        <taxon>Bacteria</taxon>
        <taxon>Bacillati</taxon>
        <taxon>Bacillota</taxon>
        <taxon>Bacilli</taxon>
        <taxon>Bacillales</taxon>
        <taxon>Paenibacillaceae</taxon>
        <taxon>Paenibacillus</taxon>
    </lineage>
</organism>
<feature type="transmembrane region" description="Helical" evidence="1">
    <location>
        <begin position="16"/>
        <end position="35"/>
    </location>
</feature>
<dbReference type="AlphaFoldDB" id="A0A172THS8"/>
<accession>A0A172THS8</accession>
<keyword evidence="3" id="KW-1185">Reference proteome</keyword>
<dbReference type="Pfam" id="PF12679">
    <property type="entry name" value="ABC2_membrane_2"/>
    <property type="match status" value="1"/>
</dbReference>
<dbReference type="GO" id="GO:0140359">
    <property type="term" value="F:ABC-type transporter activity"/>
    <property type="evidence" value="ECO:0007669"/>
    <property type="project" value="InterPro"/>
</dbReference>
<sequence length="314" mass="35513">MVNLIRNENMKLYRRWRTWIMVAFMIGAVLLGSILEWRHDGRKAQGDGWRAEVTEQKSNYQRILEDPQLDPETRTYFKEQMLIADYQLANDIRTEEGTMWDGINGSAGLVVLITLFTVIVAGDSLAGEFTSGTIKLLLIRPASRLKILISKYLSLLMFSFLLLVVLFVVSVLVNGLLFQFGFVDLPLLSVNGEGVVVEGNMVAHLWKSYLLNGITTVMYVSMAFMISAAFRSSAMAIGFSIAALFAGTVLMELLQRYEWSKYLLFPNLDLTPYLTANPYQDGMTLTFSIVVLCVYFLVFNLVSWLVFTRRDVAA</sequence>
<feature type="transmembrane region" description="Helical" evidence="1">
    <location>
        <begin position="285"/>
        <end position="307"/>
    </location>
</feature>
<feature type="transmembrane region" description="Helical" evidence="1">
    <location>
        <begin position="152"/>
        <end position="178"/>
    </location>
</feature>
<evidence type="ECO:0000313" key="2">
    <source>
        <dbReference type="EMBL" id="ANE46608.1"/>
    </source>
</evidence>
<dbReference type="STRING" id="1178515.SY83_10360"/>
<dbReference type="EMBL" id="CP011388">
    <property type="protein sequence ID" value="ANE46608.1"/>
    <property type="molecule type" value="Genomic_DNA"/>
</dbReference>
<dbReference type="GO" id="GO:0005886">
    <property type="term" value="C:plasma membrane"/>
    <property type="evidence" value="ECO:0007669"/>
    <property type="project" value="UniProtKB-SubCell"/>
</dbReference>
<dbReference type="KEGG" id="pswu:SY83_10360"/>
<evidence type="ECO:0000256" key="1">
    <source>
        <dbReference type="SAM" id="Phobius"/>
    </source>
</evidence>
<keyword evidence="1" id="KW-0472">Membrane</keyword>
<dbReference type="PATRIC" id="fig|1178515.4.peg.2076"/>
<keyword evidence="1" id="KW-0812">Transmembrane</keyword>
<feature type="transmembrane region" description="Helical" evidence="1">
    <location>
        <begin position="237"/>
        <end position="257"/>
    </location>
</feature>
<evidence type="ECO:0000313" key="3">
    <source>
        <dbReference type="Proteomes" id="UP000076927"/>
    </source>
</evidence>
<dbReference type="RefSeq" id="WP_068606222.1">
    <property type="nucleotide sequence ID" value="NZ_CP011388.1"/>
</dbReference>
<dbReference type="OrthoDB" id="8613028at2"/>